<dbReference type="AlphaFoldDB" id="A0A4R3L7K2"/>
<dbReference type="OrthoDB" id="2988969at2"/>
<sequence length="136" mass="15055">MKKPKNVRPTSLPKMFLTADSQKSQQALPSPTSYIDQVRKFTNEISKRSNQVDQLMQAMNSLNFAFKDQEGLKKLIESLAKLNESQQKKASPPPSTGKTGGGNSPATPKLTGDSFYDLFNSPAMKEIVKEVFKSKS</sequence>
<feature type="compositionally biased region" description="Polar residues" evidence="1">
    <location>
        <begin position="19"/>
        <end position="30"/>
    </location>
</feature>
<evidence type="ECO:0000313" key="3">
    <source>
        <dbReference type="Proteomes" id="UP000294937"/>
    </source>
</evidence>
<accession>A0A4R3L7K2</accession>
<evidence type="ECO:0000313" key="2">
    <source>
        <dbReference type="EMBL" id="TCS94940.1"/>
    </source>
</evidence>
<keyword evidence="3" id="KW-1185">Reference proteome</keyword>
<name>A0A4R3L7K2_9BACL</name>
<gene>
    <name evidence="2" type="ORF">EDD58_103365</name>
</gene>
<reference evidence="2 3" key="1">
    <citation type="submission" date="2019-03" db="EMBL/GenBank/DDBJ databases">
        <title>Genomic Encyclopedia of Type Strains, Phase IV (KMG-IV): sequencing the most valuable type-strain genomes for metagenomic binning, comparative biology and taxonomic classification.</title>
        <authorList>
            <person name="Goeker M."/>
        </authorList>
    </citation>
    <scope>NUCLEOTIDE SEQUENCE [LARGE SCALE GENOMIC DNA]</scope>
    <source>
        <strain evidence="2 3">DSM 45707</strain>
    </source>
</reference>
<feature type="region of interest" description="Disordered" evidence="1">
    <location>
        <begin position="83"/>
        <end position="115"/>
    </location>
</feature>
<dbReference type="Proteomes" id="UP000294937">
    <property type="component" value="Unassembled WGS sequence"/>
</dbReference>
<dbReference type="EMBL" id="SMAG01000003">
    <property type="protein sequence ID" value="TCS94940.1"/>
    <property type="molecule type" value="Genomic_DNA"/>
</dbReference>
<feature type="region of interest" description="Disordered" evidence="1">
    <location>
        <begin position="1"/>
        <end position="30"/>
    </location>
</feature>
<evidence type="ECO:0000256" key="1">
    <source>
        <dbReference type="SAM" id="MobiDB-lite"/>
    </source>
</evidence>
<protein>
    <submittedName>
        <fullName evidence="2">Uncharacterized protein</fullName>
    </submittedName>
</protein>
<dbReference type="RefSeq" id="WP_131924316.1">
    <property type="nucleotide sequence ID" value="NZ_SMAG01000003.1"/>
</dbReference>
<proteinExistence type="predicted"/>
<organism evidence="2 3">
    <name type="scientific">Hazenella coriacea</name>
    <dbReference type="NCBI Taxonomy" id="1179467"/>
    <lineage>
        <taxon>Bacteria</taxon>
        <taxon>Bacillati</taxon>
        <taxon>Bacillota</taxon>
        <taxon>Bacilli</taxon>
        <taxon>Bacillales</taxon>
        <taxon>Thermoactinomycetaceae</taxon>
        <taxon>Hazenella</taxon>
    </lineage>
</organism>
<comment type="caution">
    <text evidence="2">The sequence shown here is derived from an EMBL/GenBank/DDBJ whole genome shotgun (WGS) entry which is preliminary data.</text>
</comment>